<protein>
    <submittedName>
        <fullName evidence="2">Uncharacterized protein</fullName>
    </submittedName>
</protein>
<gene>
    <name evidence="2" type="ORF">SAMN04488122_3090</name>
</gene>
<dbReference type="RefSeq" id="WP_245752503.1">
    <property type="nucleotide sequence ID" value="NZ_FOJG01000001.1"/>
</dbReference>
<feature type="chain" id="PRO_5011566031" evidence="1">
    <location>
        <begin position="27"/>
        <end position="421"/>
    </location>
</feature>
<sequence length="421" mass="47941">MAVFTQRPAATLLAAGISLWAMTARAQRPFFNEKGISRPLLENYLDHAVTMTEFLAVDPYASDAPYPNKEDDIRLIRNIGAKFIGRAIYRWGGESVMANKDYLDNAKRLVAEVHKNDPDVIFQAALFEQISQQVNTVPIPAWTFKALGLPAEERHFRYDDMLNLKGKLVDHWSKGNSVPDITRTETQLWFMFLAGTYMEVGCEALHLGQIALIGMEDPALTEWTAFLVKLRHYAKDHTRHHWVLLDAHTPSGGMVVNGKSLLDFNSFPLRIKSVPEHPQQGVLQMGFTDALFGRSEGGISPSGWKAKSMPYLVELDNFGISNHPGVPDTTTIYPWGFDEISWFYQQPEQYRHEWLQYAQDWVTAHDSNGHLQMPVTRVVTLGWKKPRLKYRANTKSEHCPDGMNDEATIKAIWQKADKQRK</sequence>
<dbReference type="AlphaFoldDB" id="A0A1I0RMG6"/>
<organism evidence="2 3">
    <name type="scientific">Chitinophaga arvensicola</name>
    <dbReference type="NCBI Taxonomy" id="29529"/>
    <lineage>
        <taxon>Bacteria</taxon>
        <taxon>Pseudomonadati</taxon>
        <taxon>Bacteroidota</taxon>
        <taxon>Chitinophagia</taxon>
        <taxon>Chitinophagales</taxon>
        <taxon>Chitinophagaceae</taxon>
        <taxon>Chitinophaga</taxon>
    </lineage>
</organism>
<dbReference type="Proteomes" id="UP000199310">
    <property type="component" value="Unassembled WGS sequence"/>
</dbReference>
<evidence type="ECO:0000313" key="3">
    <source>
        <dbReference type="Proteomes" id="UP000199310"/>
    </source>
</evidence>
<evidence type="ECO:0000256" key="1">
    <source>
        <dbReference type="SAM" id="SignalP"/>
    </source>
</evidence>
<keyword evidence="3" id="KW-1185">Reference proteome</keyword>
<name>A0A1I0RMG6_9BACT</name>
<proteinExistence type="predicted"/>
<feature type="signal peptide" evidence="1">
    <location>
        <begin position="1"/>
        <end position="26"/>
    </location>
</feature>
<accession>A0A1I0RMG6</accession>
<keyword evidence="1" id="KW-0732">Signal</keyword>
<evidence type="ECO:0000313" key="2">
    <source>
        <dbReference type="EMBL" id="SEW42311.1"/>
    </source>
</evidence>
<reference evidence="3" key="1">
    <citation type="submission" date="2016-10" db="EMBL/GenBank/DDBJ databases">
        <authorList>
            <person name="Varghese N."/>
            <person name="Submissions S."/>
        </authorList>
    </citation>
    <scope>NUCLEOTIDE SEQUENCE [LARGE SCALE GENOMIC DNA]</scope>
    <source>
        <strain evidence="3">DSM 3695</strain>
    </source>
</reference>
<dbReference type="EMBL" id="FOJG01000001">
    <property type="protein sequence ID" value="SEW42311.1"/>
    <property type="molecule type" value="Genomic_DNA"/>
</dbReference>